<keyword evidence="1" id="KW-0812">Transmembrane</keyword>
<feature type="transmembrane region" description="Helical" evidence="1">
    <location>
        <begin position="213"/>
        <end position="233"/>
    </location>
</feature>
<feature type="transmembrane region" description="Helical" evidence="1">
    <location>
        <begin position="172"/>
        <end position="193"/>
    </location>
</feature>
<dbReference type="EMBL" id="GG666674">
    <property type="protein sequence ID" value="EEN44420.1"/>
    <property type="molecule type" value="Genomic_DNA"/>
</dbReference>
<protein>
    <submittedName>
        <fullName evidence="2">Uncharacterized protein</fullName>
    </submittedName>
</protein>
<dbReference type="AlphaFoldDB" id="C3ZSL8"/>
<name>C3ZSL8_BRAFL</name>
<feature type="transmembrane region" description="Helical" evidence="1">
    <location>
        <begin position="245"/>
        <end position="266"/>
    </location>
</feature>
<evidence type="ECO:0000313" key="2">
    <source>
        <dbReference type="EMBL" id="EEN44420.1"/>
    </source>
</evidence>
<feature type="transmembrane region" description="Helical" evidence="1">
    <location>
        <begin position="73"/>
        <end position="94"/>
    </location>
</feature>
<organism>
    <name type="scientific">Branchiostoma floridae</name>
    <name type="common">Florida lancelet</name>
    <name type="synonym">Amphioxus</name>
    <dbReference type="NCBI Taxonomy" id="7739"/>
    <lineage>
        <taxon>Eukaryota</taxon>
        <taxon>Metazoa</taxon>
        <taxon>Chordata</taxon>
        <taxon>Cephalochordata</taxon>
        <taxon>Leptocardii</taxon>
        <taxon>Amphioxiformes</taxon>
        <taxon>Branchiostomatidae</taxon>
        <taxon>Branchiostoma</taxon>
    </lineage>
</organism>
<feature type="transmembrane region" description="Helical" evidence="1">
    <location>
        <begin position="38"/>
        <end position="58"/>
    </location>
</feature>
<dbReference type="InParanoid" id="C3ZSL8"/>
<sequence>MVTTTAYDTFREEHANLVYKDKAKQKSRCCTPICKNRWALVFGGFGAVFFIMAFLMLLDYDDIQKCGLTSGCYFAGLSLSCVFFLLAPVVKYVYKYEGFVNANPIFFALKLVGISFGARCCCYGDTLHGTYTDIHGGKEKHVKENADYKDYCAKMTDYREYASKNTGQDIKVLLYSLLNDLVGLLTVFVATFLTHVNSRFKIAVVTVDNPWVLWPIMFLKPLFAIGKMTWTFYDIRAKHGCSFNLKVVVVGGVVYSALLVAVYALAYGDSFTCEVCPKFFKNGTLCE</sequence>
<evidence type="ECO:0000256" key="1">
    <source>
        <dbReference type="SAM" id="Phobius"/>
    </source>
</evidence>
<accession>C3ZSL8</accession>
<reference evidence="2" key="1">
    <citation type="journal article" date="2008" name="Nature">
        <title>The amphioxus genome and the evolution of the chordate karyotype.</title>
        <authorList>
            <consortium name="US DOE Joint Genome Institute (JGI-PGF)"/>
            <person name="Putnam N.H."/>
            <person name="Butts T."/>
            <person name="Ferrier D.E.K."/>
            <person name="Furlong R.F."/>
            <person name="Hellsten U."/>
            <person name="Kawashima T."/>
            <person name="Robinson-Rechavi M."/>
            <person name="Shoguchi E."/>
            <person name="Terry A."/>
            <person name="Yu J.-K."/>
            <person name="Benito-Gutierrez E.L."/>
            <person name="Dubchak I."/>
            <person name="Garcia-Fernandez J."/>
            <person name="Gibson-Brown J.J."/>
            <person name="Grigoriev I.V."/>
            <person name="Horton A.C."/>
            <person name="de Jong P.J."/>
            <person name="Jurka J."/>
            <person name="Kapitonov V.V."/>
            <person name="Kohara Y."/>
            <person name="Kuroki Y."/>
            <person name="Lindquist E."/>
            <person name="Lucas S."/>
            <person name="Osoegawa K."/>
            <person name="Pennacchio L.A."/>
            <person name="Salamov A.A."/>
            <person name="Satou Y."/>
            <person name="Sauka-Spengler T."/>
            <person name="Schmutz J."/>
            <person name="Shin-I T."/>
            <person name="Toyoda A."/>
            <person name="Bronner-Fraser M."/>
            <person name="Fujiyama A."/>
            <person name="Holland L.Z."/>
            <person name="Holland P.W.H."/>
            <person name="Satoh N."/>
            <person name="Rokhsar D.S."/>
        </authorList>
    </citation>
    <scope>NUCLEOTIDE SEQUENCE [LARGE SCALE GENOMIC DNA]</scope>
    <source>
        <strain evidence="2">S238N-H82</strain>
        <tissue evidence="2">Testes</tissue>
    </source>
</reference>
<keyword evidence="1" id="KW-0472">Membrane</keyword>
<keyword evidence="1" id="KW-1133">Transmembrane helix</keyword>
<gene>
    <name evidence="2" type="ORF">BRAFLDRAFT_63358</name>
</gene>
<proteinExistence type="predicted"/>